<feature type="non-terminal residue" evidence="1">
    <location>
        <position position="69"/>
    </location>
</feature>
<evidence type="ECO:0000313" key="2">
    <source>
        <dbReference type="Proteomes" id="UP000242913"/>
    </source>
</evidence>
<protein>
    <submittedName>
        <fullName evidence="1">Uncharacterized protein</fullName>
    </submittedName>
</protein>
<evidence type="ECO:0000313" key="1">
    <source>
        <dbReference type="EMBL" id="OZC11541.1"/>
    </source>
</evidence>
<accession>A0A238C252</accession>
<gene>
    <name evidence="1" type="ORF">X798_01399</name>
</gene>
<name>A0A238C252_9BILA</name>
<dbReference type="Proteomes" id="UP000242913">
    <property type="component" value="Unassembled WGS sequence"/>
</dbReference>
<proteinExistence type="predicted"/>
<organism evidence="1 2">
    <name type="scientific">Onchocerca flexuosa</name>
    <dbReference type="NCBI Taxonomy" id="387005"/>
    <lineage>
        <taxon>Eukaryota</taxon>
        <taxon>Metazoa</taxon>
        <taxon>Ecdysozoa</taxon>
        <taxon>Nematoda</taxon>
        <taxon>Chromadorea</taxon>
        <taxon>Rhabditida</taxon>
        <taxon>Spirurina</taxon>
        <taxon>Spiruromorpha</taxon>
        <taxon>Filarioidea</taxon>
        <taxon>Onchocercidae</taxon>
        <taxon>Onchocerca</taxon>
    </lineage>
</organism>
<sequence>MIWGFISLKNRCGDKFPGKCKHRIELSSLQPSATEKGKSLKRINWSPECIYGMRRSIIINVFLIVGAFR</sequence>
<reference evidence="1 2" key="1">
    <citation type="submission" date="2015-12" db="EMBL/GenBank/DDBJ databases">
        <title>Draft genome of the nematode, Onchocerca flexuosa.</title>
        <authorList>
            <person name="Mitreva M."/>
        </authorList>
    </citation>
    <scope>NUCLEOTIDE SEQUENCE [LARGE SCALE GENOMIC DNA]</scope>
    <source>
        <strain evidence="1">Red Deer</strain>
    </source>
</reference>
<dbReference type="AlphaFoldDB" id="A0A238C252"/>
<keyword evidence="2" id="KW-1185">Reference proteome</keyword>
<dbReference type="EMBL" id="KZ269980">
    <property type="protein sequence ID" value="OZC11541.1"/>
    <property type="molecule type" value="Genomic_DNA"/>
</dbReference>